<reference evidence="3 4" key="1">
    <citation type="submission" date="2016-04" db="EMBL/GenBank/DDBJ databases">
        <title>Complete genome sequence of Bacillus oceanisediminis strain 2691.</title>
        <authorList>
            <person name="Jeong H."/>
            <person name="Kim H.J."/>
            <person name="Lee D.-W."/>
        </authorList>
    </citation>
    <scope>NUCLEOTIDE SEQUENCE [LARGE SCALE GENOMIC DNA]</scope>
    <source>
        <strain evidence="3 4">2691</strain>
    </source>
</reference>
<feature type="transmembrane region" description="Helical" evidence="1">
    <location>
        <begin position="36"/>
        <end position="53"/>
    </location>
</feature>
<keyword evidence="1" id="KW-0472">Membrane</keyword>
<accession>A0A160MAC9</accession>
<dbReference type="EMBL" id="CP015506">
    <property type="protein sequence ID" value="AND39168.1"/>
    <property type="molecule type" value="Genomic_DNA"/>
</dbReference>
<protein>
    <recommendedName>
        <fullName evidence="2">DUF58 domain-containing protein</fullName>
    </recommendedName>
</protein>
<proteinExistence type="predicted"/>
<evidence type="ECO:0000259" key="2">
    <source>
        <dbReference type="Pfam" id="PF01882"/>
    </source>
</evidence>
<evidence type="ECO:0000313" key="3">
    <source>
        <dbReference type="EMBL" id="AND39168.1"/>
    </source>
</evidence>
<dbReference type="Pfam" id="PF01882">
    <property type="entry name" value="DUF58"/>
    <property type="match status" value="1"/>
</dbReference>
<evidence type="ECO:0000256" key="1">
    <source>
        <dbReference type="SAM" id="Phobius"/>
    </source>
</evidence>
<dbReference type="Proteomes" id="UP000077856">
    <property type="component" value="Chromosome"/>
</dbReference>
<keyword evidence="1" id="KW-0812">Transmembrane</keyword>
<dbReference type="KEGG" id="bon:A361_08565"/>
<keyword evidence="1" id="KW-1133">Transmembrane helix</keyword>
<sequence length="398" mass="45282">MEWKKYHAEDGYLSLSSVFSVFLLIASFYLKSWEVFLASILFLLIISANTYYMKHLGEKLSLQNTKVRYKLFAGQEAKWILEFENKGLPILKGELRILFDDCICPVDQNLEPRLGNFELSIPFSLNHNERKIITIPISARKRGVSKIRKLELYIPNFIGFGETILEYRAQLLQDALVYPSRLPVKNILSLFTDRPGTFLSAYSLFEDHFSPAGTRQYVSSDSFNRINWKASARKQSLQTKVFEKAAETGWNISLNVSAGHSISAQLEERISSAAEIAYICVKENIPFSMCINIRTAGSTPFYFISAASGKDHLQKVLEMLAVVDNHSSIYPYEKMLSFYERHLTSQPYFLHAGELNPAASSAITNISRKGAFLFELQLLNEEAELRPLQVKAKEVAIQ</sequence>
<dbReference type="RefSeq" id="WP_019381650.1">
    <property type="nucleotide sequence ID" value="NZ_CP015506.1"/>
</dbReference>
<evidence type="ECO:0000313" key="4">
    <source>
        <dbReference type="Proteomes" id="UP000077856"/>
    </source>
</evidence>
<dbReference type="PANTHER" id="PTHR34351">
    <property type="entry name" value="SLR1927 PROTEIN-RELATED"/>
    <property type="match status" value="1"/>
</dbReference>
<dbReference type="eggNOG" id="COG1721">
    <property type="taxonomic scope" value="Bacteria"/>
</dbReference>
<organism evidence="3 4">
    <name type="scientific">Cytobacillus oceanisediminis 2691</name>
    <dbReference type="NCBI Taxonomy" id="1196031"/>
    <lineage>
        <taxon>Bacteria</taxon>
        <taxon>Bacillati</taxon>
        <taxon>Bacillota</taxon>
        <taxon>Bacilli</taxon>
        <taxon>Bacillales</taxon>
        <taxon>Bacillaceae</taxon>
        <taxon>Cytobacillus</taxon>
    </lineage>
</organism>
<dbReference type="InterPro" id="IPR002881">
    <property type="entry name" value="DUF58"/>
</dbReference>
<feature type="transmembrane region" description="Helical" evidence="1">
    <location>
        <begin position="12"/>
        <end position="30"/>
    </location>
</feature>
<dbReference type="AlphaFoldDB" id="A0A160MAC9"/>
<dbReference type="STRING" id="1196031.A361_08565"/>
<name>A0A160MAC9_9BACI</name>
<feature type="domain" description="DUF58" evidence="2">
    <location>
        <begin position="214"/>
        <end position="324"/>
    </location>
</feature>
<dbReference type="PANTHER" id="PTHR34351:SF2">
    <property type="entry name" value="DUF58 DOMAIN-CONTAINING PROTEIN"/>
    <property type="match status" value="1"/>
</dbReference>
<gene>
    <name evidence="3" type="ORF">A361_08565</name>
</gene>